<dbReference type="InterPro" id="IPR036388">
    <property type="entry name" value="WH-like_DNA-bd_sf"/>
</dbReference>
<evidence type="ECO:0000256" key="3">
    <source>
        <dbReference type="ARBA" id="ARBA00023163"/>
    </source>
</evidence>
<sequence>MNSPAPFKRIATCRSPFGDPGLAEERQFLAHEEAGDVTLTDRAYRILEELITTLELPPGTTLTEQALGRRLEIGRTPIREAVQRLVRDGLLLVIPRRGILVSDIKIETQLQLLETRRVVEGLIARLAASRANAEERRAFTEIATRMREAAAANDDRGFMRLDRRFNQLLADTARNEFAVRSMGLLTPLCRRFWFKYYKNAGDLPLAAHLHADMAEAIAQNDPKRAMAATGRLLDYIEAFTRHTLDP</sequence>
<keyword evidence="6" id="KW-1185">Reference proteome</keyword>
<dbReference type="SUPFAM" id="SSF48008">
    <property type="entry name" value="GntR ligand-binding domain-like"/>
    <property type="match status" value="1"/>
</dbReference>
<dbReference type="EMBL" id="FYEH01000014">
    <property type="protein sequence ID" value="SNB75742.1"/>
    <property type="molecule type" value="Genomic_DNA"/>
</dbReference>
<evidence type="ECO:0000313" key="6">
    <source>
        <dbReference type="Proteomes" id="UP000197065"/>
    </source>
</evidence>
<keyword evidence="1" id="KW-0805">Transcription regulation</keyword>
<dbReference type="AlphaFoldDB" id="A0A212RTA5"/>
<dbReference type="GO" id="GO:0003677">
    <property type="term" value="F:DNA binding"/>
    <property type="evidence" value="ECO:0007669"/>
    <property type="project" value="UniProtKB-KW"/>
</dbReference>
<dbReference type="RefSeq" id="WP_088562517.1">
    <property type="nucleotide sequence ID" value="NZ_FYEH01000014.1"/>
</dbReference>
<dbReference type="SUPFAM" id="SSF46785">
    <property type="entry name" value="Winged helix' DNA-binding domain"/>
    <property type="match status" value="1"/>
</dbReference>
<dbReference type="InterPro" id="IPR000524">
    <property type="entry name" value="Tscrpt_reg_HTH_GntR"/>
</dbReference>
<dbReference type="SMART" id="SM00345">
    <property type="entry name" value="HTH_GNTR"/>
    <property type="match status" value="1"/>
</dbReference>
<reference evidence="5 6" key="1">
    <citation type="submission" date="2017-06" db="EMBL/GenBank/DDBJ databases">
        <authorList>
            <person name="Kim H.J."/>
            <person name="Triplett B.A."/>
        </authorList>
    </citation>
    <scope>NUCLEOTIDE SEQUENCE [LARGE SCALE GENOMIC DNA]</scope>
    <source>
        <strain evidence="5 6">B29T1</strain>
    </source>
</reference>
<dbReference type="PANTHER" id="PTHR43537:SF45">
    <property type="entry name" value="GNTR FAMILY REGULATORY PROTEIN"/>
    <property type="match status" value="1"/>
</dbReference>
<dbReference type="Gene3D" id="1.10.10.10">
    <property type="entry name" value="Winged helix-like DNA-binding domain superfamily/Winged helix DNA-binding domain"/>
    <property type="match status" value="1"/>
</dbReference>
<name>A0A212RTA5_9PROT</name>
<proteinExistence type="predicted"/>
<organism evidence="5 6">
    <name type="scientific">Arboricoccus pini</name>
    <dbReference type="NCBI Taxonomy" id="1963835"/>
    <lineage>
        <taxon>Bacteria</taxon>
        <taxon>Pseudomonadati</taxon>
        <taxon>Pseudomonadota</taxon>
        <taxon>Alphaproteobacteria</taxon>
        <taxon>Geminicoccales</taxon>
        <taxon>Geminicoccaceae</taxon>
        <taxon>Arboricoccus</taxon>
    </lineage>
</organism>
<evidence type="ECO:0000256" key="2">
    <source>
        <dbReference type="ARBA" id="ARBA00023125"/>
    </source>
</evidence>
<dbReference type="Proteomes" id="UP000197065">
    <property type="component" value="Unassembled WGS sequence"/>
</dbReference>
<evidence type="ECO:0000256" key="1">
    <source>
        <dbReference type="ARBA" id="ARBA00023015"/>
    </source>
</evidence>
<keyword evidence="2" id="KW-0238">DNA-binding</keyword>
<dbReference type="Pfam" id="PF00392">
    <property type="entry name" value="GntR"/>
    <property type="match status" value="1"/>
</dbReference>
<dbReference type="InterPro" id="IPR008920">
    <property type="entry name" value="TF_FadR/GntR_C"/>
</dbReference>
<dbReference type="CDD" id="cd07377">
    <property type="entry name" value="WHTH_GntR"/>
    <property type="match status" value="1"/>
</dbReference>
<dbReference type="Gene3D" id="1.20.120.530">
    <property type="entry name" value="GntR ligand-binding domain-like"/>
    <property type="match status" value="1"/>
</dbReference>
<dbReference type="InterPro" id="IPR036390">
    <property type="entry name" value="WH_DNA-bd_sf"/>
</dbReference>
<evidence type="ECO:0000259" key="4">
    <source>
        <dbReference type="PROSITE" id="PS50949"/>
    </source>
</evidence>
<evidence type="ECO:0000313" key="5">
    <source>
        <dbReference type="EMBL" id="SNB75742.1"/>
    </source>
</evidence>
<dbReference type="SMART" id="SM00895">
    <property type="entry name" value="FCD"/>
    <property type="match status" value="1"/>
</dbReference>
<dbReference type="InterPro" id="IPR011711">
    <property type="entry name" value="GntR_C"/>
</dbReference>
<accession>A0A212RTA5</accession>
<protein>
    <submittedName>
        <fullName evidence="5">Transcriptional regulator, GntR family</fullName>
    </submittedName>
</protein>
<dbReference type="Pfam" id="PF07729">
    <property type="entry name" value="FCD"/>
    <property type="match status" value="1"/>
</dbReference>
<gene>
    <name evidence="5" type="ORF">SAMN07250955_1144</name>
</gene>
<dbReference type="PROSITE" id="PS50949">
    <property type="entry name" value="HTH_GNTR"/>
    <property type="match status" value="1"/>
</dbReference>
<dbReference type="GO" id="GO:0003700">
    <property type="term" value="F:DNA-binding transcription factor activity"/>
    <property type="evidence" value="ECO:0007669"/>
    <property type="project" value="InterPro"/>
</dbReference>
<keyword evidence="3" id="KW-0804">Transcription</keyword>
<dbReference type="OrthoDB" id="9806293at2"/>
<dbReference type="PANTHER" id="PTHR43537">
    <property type="entry name" value="TRANSCRIPTIONAL REGULATOR, GNTR FAMILY"/>
    <property type="match status" value="1"/>
</dbReference>
<feature type="domain" description="HTH gntR-type" evidence="4">
    <location>
        <begin position="37"/>
        <end position="104"/>
    </location>
</feature>